<protein>
    <submittedName>
        <fullName evidence="1">Uncharacterized protein</fullName>
    </submittedName>
</protein>
<reference evidence="1 2" key="1">
    <citation type="submission" date="2017-05" db="EMBL/GenBank/DDBJ databases">
        <title>Butyricicoccus porcorum sp. nov. a butyrate-producing bacterium from the swine intestinal tract.</title>
        <authorList>
            <person name="Trachsel J."/>
            <person name="Humphrey S."/>
            <person name="Allen H.K."/>
        </authorList>
    </citation>
    <scope>NUCLEOTIDE SEQUENCE [LARGE SCALE GENOMIC DNA]</scope>
    <source>
        <strain evidence="1">BB10</strain>
    </source>
</reference>
<dbReference type="EMBL" id="NHOC01000008">
    <property type="protein sequence ID" value="OUM20014.1"/>
    <property type="molecule type" value="Genomic_DNA"/>
</dbReference>
<sequence>MKIGQIIRLRVKPDGTRVYGKVVFVHPQKRYMTVERDVPFGGKIRETVYMGRRRGRRGE</sequence>
<keyword evidence="2" id="KW-1185">Reference proteome</keyword>
<evidence type="ECO:0000313" key="2">
    <source>
        <dbReference type="Proteomes" id="UP000194903"/>
    </source>
</evidence>
<comment type="caution">
    <text evidence="1">The sequence shown here is derived from an EMBL/GenBank/DDBJ whole genome shotgun (WGS) entry which is preliminary data.</text>
</comment>
<dbReference type="RefSeq" id="WP_087020659.1">
    <property type="nucleotide sequence ID" value="NZ_CP178353.1"/>
</dbReference>
<dbReference type="Proteomes" id="UP000194903">
    <property type="component" value="Unassembled WGS sequence"/>
</dbReference>
<gene>
    <name evidence="1" type="ORF">CBW42_09735</name>
</gene>
<organism evidence="1 2">
    <name type="scientific">Butyricicoccus porcorum</name>
    <dbReference type="NCBI Taxonomy" id="1945634"/>
    <lineage>
        <taxon>Bacteria</taxon>
        <taxon>Bacillati</taxon>
        <taxon>Bacillota</taxon>
        <taxon>Clostridia</taxon>
        <taxon>Eubacteriales</taxon>
        <taxon>Butyricicoccaceae</taxon>
        <taxon>Butyricicoccus</taxon>
    </lineage>
</organism>
<proteinExistence type="predicted"/>
<accession>A0A252F2K0</accession>
<dbReference type="AlphaFoldDB" id="A0A252F2K0"/>
<name>A0A252F2K0_9FIRM</name>
<evidence type="ECO:0000313" key="1">
    <source>
        <dbReference type="EMBL" id="OUM20014.1"/>
    </source>
</evidence>